<dbReference type="PANTHER" id="PTHR15020">
    <property type="entry name" value="FLAVIN REDUCTASE-RELATED"/>
    <property type="match status" value="1"/>
</dbReference>
<evidence type="ECO:0000259" key="1">
    <source>
        <dbReference type="Pfam" id="PF13460"/>
    </source>
</evidence>
<dbReference type="Pfam" id="PF13460">
    <property type="entry name" value="NAD_binding_10"/>
    <property type="match status" value="1"/>
</dbReference>
<protein>
    <submittedName>
        <fullName evidence="2">NAD-dependent dehydratase</fullName>
    </submittedName>
</protein>
<dbReference type="KEGG" id="led:BBK82_14355"/>
<gene>
    <name evidence="2" type="ORF">BBK82_14355</name>
</gene>
<dbReference type="Proteomes" id="UP000093053">
    <property type="component" value="Chromosome"/>
</dbReference>
<name>A0A1B2HH84_9PSEU</name>
<dbReference type="SUPFAM" id="SSF51735">
    <property type="entry name" value="NAD(P)-binding Rossmann-fold domains"/>
    <property type="match status" value="1"/>
</dbReference>
<dbReference type="InterPro" id="IPR016040">
    <property type="entry name" value="NAD(P)-bd_dom"/>
</dbReference>
<organism evidence="2 3">
    <name type="scientific">Lentzea guizhouensis</name>
    <dbReference type="NCBI Taxonomy" id="1586287"/>
    <lineage>
        <taxon>Bacteria</taxon>
        <taxon>Bacillati</taxon>
        <taxon>Actinomycetota</taxon>
        <taxon>Actinomycetes</taxon>
        <taxon>Pseudonocardiales</taxon>
        <taxon>Pseudonocardiaceae</taxon>
        <taxon>Lentzea</taxon>
    </lineage>
</organism>
<reference evidence="2 3" key="1">
    <citation type="submission" date="2016-07" db="EMBL/GenBank/DDBJ databases">
        <title>Complete genome sequence of the Lentzea guizhouensis DHS C013.</title>
        <authorList>
            <person name="Cao C."/>
        </authorList>
    </citation>
    <scope>NUCLEOTIDE SEQUENCE [LARGE SCALE GENOMIC DNA]</scope>
    <source>
        <strain evidence="2 3">DHS C013</strain>
    </source>
</reference>
<sequence>MRVVIAGGHGQIALLLEQLLATRGDAATALVRNPDHFADVQEAGAVPVLCDLESATVDSVADYLNGADAAVFAAGAGAGSGAARKDTVDFGAAALFATAAAEAGVRRFLQVSTVGIESADSPSVNPEFAVYLKAKKAAEDDLKPRDLDWTILRPGPLTNDAPTGLVTLAAPVLPRSEVTRADVAAVLAELLTAPQTIGKTLELTNGPTPIPDAVRAIL</sequence>
<dbReference type="AlphaFoldDB" id="A0A1B2HH84"/>
<feature type="domain" description="NAD(P)-binding" evidence="1">
    <location>
        <begin position="7"/>
        <end position="194"/>
    </location>
</feature>
<dbReference type="PANTHER" id="PTHR15020:SF50">
    <property type="entry name" value="UPF0659 PROTEIN YMR090W"/>
    <property type="match status" value="1"/>
</dbReference>
<dbReference type="InterPro" id="IPR036291">
    <property type="entry name" value="NAD(P)-bd_dom_sf"/>
</dbReference>
<keyword evidence="3" id="KW-1185">Reference proteome</keyword>
<evidence type="ECO:0000313" key="2">
    <source>
        <dbReference type="EMBL" id="ANZ37073.1"/>
    </source>
</evidence>
<dbReference type="Gene3D" id="3.40.50.720">
    <property type="entry name" value="NAD(P)-binding Rossmann-like Domain"/>
    <property type="match status" value="1"/>
</dbReference>
<dbReference type="STRING" id="1586287.BBK82_14355"/>
<dbReference type="EMBL" id="CP016793">
    <property type="protein sequence ID" value="ANZ37073.1"/>
    <property type="molecule type" value="Genomic_DNA"/>
</dbReference>
<accession>A0A1B2HH84</accession>
<dbReference type="OrthoDB" id="4248066at2"/>
<dbReference type="RefSeq" id="WP_065915470.1">
    <property type="nucleotide sequence ID" value="NZ_CP016793.1"/>
</dbReference>
<proteinExistence type="predicted"/>
<evidence type="ECO:0000313" key="3">
    <source>
        <dbReference type="Proteomes" id="UP000093053"/>
    </source>
</evidence>